<gene>
    <name evidence="1" type="ORF">PanWU01x14_094280</name>
</gene>
<sequence length="114" mass="12824">MAEKGSCCHESQRVVVTARKGNREALVNLRACSGTTIEPPRGNLVNEGGTLTARWASDVSFFHRPGETRRRKDPFSSGTTPLFRSARRPPYKWLSSKLDDHESLVRVTNGRKRE</sequence>
<dbReference type="AlphaFoldDB" id="A0A2P5D5N8"/>
<accession>A0A2P5D5N8</accession>
<proteinExistence type="predicted"/>
<keyword evidence="2" id="KW-1185">Reference proteome</keyword>
<organism evidence="1 2">
    <name type="scientific">Parasponia andersonii</name>
    <name type="common">Sponia andersonii</name>
    <dbReference type="NCBI Taxonomy" id="3476"/>
    <lineage>
        <taxon>Eukaryota</taxon>
        <taxon>Viridiplantae</taxon>
        <taxon>Streptophyta</taxon>
        <taxon>Embryophyta</taxon>
        <taxon>Tracheophyta</taxon>
        <taxon>Spermatophyta</taxon>
        <taxon>Magnoliopsida</taxon>
        <taxon>eudicotyledons</taxon>
        <taxon>Gunneridae</taxon>
        <taxon>Pentapetalae</taxon>
        <taxon>rosids</taxon>
        <taxon>fabids</taxon>
        <taxon>Rosales</taxon>
        <taxon>Cannabaceae</taxon>
        <taxon>Parasponia</taxon>
    </lineage>
</organism>
<name>A0A2P5D5N8_PARAD</name>
<dbReference type="OrthoDB" id="10317881at2759"/>
<dbReference type="EMBL" id="JXTB01000061">
    <property type="protein sequence ID" value="PON68619.1"/>
    <property type="molecule type" value="Genomic_DNA"/>
</dbReference>
<evidence type="ECO:0000313" key="1">
    <source>
        <dbReference type="EMBL" id="PON68619.1"/>
    </source>
</evidence>
<evidence type="ECO:0000313" key="2">
    <source>
        <dbReference type="Proteomes" id="UP000237105"/>
    </source>
</evidence>
<reference evidence="2" key="1">
    <citation type="submission" date="2016-06" db="EMBL/GenBank/DDBJ databases">
        <title>Parallel loss of symbiosis genes in relatives of nitrogen-fixing non-legume Parasponia.</title>
        <authorList>
            <person name="Van Velzen R."/>
            <person name="Holmer R."/>
            <person name="Bu F."/>
            <person name="Rutten L."/>
            <person name="Van Zeijl A."/>
            <person name="Liu W."/>
            <person name="Santuari L."/>
            <person name="Cao Q."/>
            <person name="Sharma T."/>
            <person name="Shen D."/>
            <person name="Roswanjaya Y."/>
            <person name="Wardhani T."/>
            <person name="Kalhor M.S."/>
            <person name="Jansen J."/>
            <person name="Van den Hoogen J."/>
            <person name="Gungor B."/>
            <person name="Hartog M."/>
            <person name="Hontelez J."/>
            <person name="Verver J."/>
            <person name="Yang W.-C."/>
            <person name="Schijlen E."/>
            <person name="Repin R."/>
            <person name="Schilthuizen M."/>
            <person name="Schranz E."/>
            <person name="Heidstra R."/>
            <person name="Miyata K."/>
            <person name="Fedorova E."/>
            <person name="Kohlen W."/>
            <person name="Bisseling T."/>
            <person name="Smit S."/>
            <person name="Geurts R."/>
        </authorList>
    </citation>
    <scope>NUCLEOTIDE SEQUENCE [LARGE SCALE GENOMIC DNA]</scope>
    <source>
        <strain evidence="2">cv. WU1-14</strain>
    </source>
</reference>
<dbReference type="Proteomes" id="UP000237105">
    <property type="component" value="Unassembled WGS sequence"/>
</dbReference>
<protein>
    <submittedName>
        <fullName evidence="1">Uncharacterized protein</fullName>
    </submittedName>
</protein>
<comment type="caution">
    <text evidence="1">The sequence shown here is derived from an EMBL/GenBank/DDBJ whole genome shotgun (WGS) entry which is preliminary data.</text>
</comment>